<dbReference type="InterPro" id="IPR019127">
    <property type="entry name" value="Exosortase"/>
</dbReference>
<dbReference type="Pfam" id="PF09721">
    <property type="entry name" value="Exosortase_EpsH"/>
    <property type="match status" value="1"/>
</dbReference>
<feature type="transmembrane region" description="Helical" evidence="8">
    <location>
        <begin position="98"/>
        <end position="119"/>
    </location>
</feature>
<keyword evidence="3" id="KW-0645">Protease</keyword>
<dbReference type="NCBIfam" id="TIGR04178">
    <property type="entry name" value="exo_archaeo"/>
    <property type="match status" value="1"/>
</dbReference>
<evidence type="ECO:0000256" key="5">
    <source>
        <dbReference type="ARBA" id="ARBA00022801"/>
    </source>
</evidence>
<evidence type="ECO:0000256" key="4">
    <source>
        <dbReference type="ARBA" id="ARBA00022692"/>
    </source>
</evidence>
<evidence type="ECO:0000256" key="1">
    <source>
        <dbReference type="ARBA" id="ARBA00004651"/>
    </source>
</evidence>
<keyword evidence="7 8" id="KW-0472">Membrane</keyword>
<reference evidence="10" key="1">
    <citation type="journal article" date="2019" name="Int. J. Syst. Evol. Microbiol.">
        <title>The Global Catalogue of Microorganisms (GCM) 10K type strain sequencing project: providing services to taxonomists for standard genome sequencing and annotation.</title>
        <authorList>
            <consortium name="The Broad Institute Genomics Platform"/>
            <consortium name="The Broad Institute Genome Sequencing Center for Infectious Disease"/>
            <person name="Wu L."/>
            <person name="Ma J."/>
        </authorList>
    </citation>
    <scope>NUCLEOTIDE SEQUENCE [LARGE SCALE GENOMIC DNA]</scope>
    <source>
        <strain evidence="10">KCTC 42398</strain>
    </source>
</reference>
<comment type="caution">
    <text evidence="9">The sequence shown here is derived from an EMBL/GenBank/DDBJ whole genome shotgun (WGS) entry which is preliminary data.</text>
</comment>
<feature type="transmembrane region" description="Helical" evidence="8">
    <location>
        <begin position="165"/>
        <end position="184"/>
    </location>
</feature>
<comment type="subcellular location">
    <subcellularLocation>
        <location evidence="1">Cell membrane</location>
        <topology evidence="1">Multi-pass membrane protein</topology>
    </subcellularLocation>
</comment>
<proteinExistence type="predicted"/>
<keyword evidence="10" id="KW-1185">Reference proteome</keyword>
<dbReference type="InterPro" id="IPR026392">
    <property type="entry name" value="Exo/Archaeosortase_dom"/>
</dbReference>
<accession>A0ABW5T724</accession>
<dbReference type="EMBL" id="JBHULY010000005">
    <property type="protein sequence ID" value="MFD2724907.1"/>
    <property type="molecule type" value="Genomic_DNA"/>
</dbReference>
<feature type="transmembrane region" description="Helical" evidence="8">
    <location>
        <begin position="21"/>
        <end position="38"/>
    </location>
</feature>
<evidence type="ECO:0000256" key="7">
    <source>
        <dbReference type="ARBA" id="ARBA00023136"/>
    </source>
</evidence>
<evidence type="ECO:0000256" key="8">
    <source>
        <dbReference type="SAM" id="Phobius"/>
    </source>
</evidence>
<evidence type="ECO:0000313" key="9">
    <source>
        <dbReference type="EMBL" id="MFD2724907.1"/>
    </source>
</evidence>
<evidence type="ECO:0000256" key="2">
    <source>
        <dbReference type="ARBA" id="ARBA00022475"/>
    </source>
</evidence>
<gene>
    <name evidence="9" type="ORF">ACFSR8_01670</name>
</gene>
<keyword evidence="5" id="KW-0378">Hydrolase</keyword>
<organism evidence="9 10">
    <name type="scientific">Hyunsoonleella rubra</name>
    <dbReference type="NCBI Taxonomy" id="1737062"/>
    <lineage>
        <taxon>Bacteria</taxon>
        <taxon>Pseudomonadati</taxon>
        <taxon>Bacteroidota</taxon>
        <taxon>Flavobacteriia</taxon>
        <taxon>Flavobacteriales</taxon>
        <taxon>Flavobacteriaceae</taxon>
    </lineage>
</organism>
<keyword evidence="2" id="KW-1003">Cell membrane</keyword>
<feature type="transmembrane region" description="Helical" evidence="8">
    <location>
        <begin position="131"/>
        <end position="153"/>
    </location>
</feature>
<name>A0ABW5T724_9FLAO</name>
<dbReference type="RefSeq" id="WP_380288403.1">
    <property type="nucleotide sequence ID" value="NZ_JBHULY010000005.1"/>
</dbReference>
<keyword evidence="6 8" id="KW-1133">Transmembrane helix</keyword>
<protein>
    <submittedName>
        <fullName evidence="9">Archaeosortase/exosortase family protein</fullName>
    </submittedName>
</protein>
<evidence type="ECO:0000256" key="3">
    <source>
        <dbReference type="ARBA" id="ARBA00022670"/>
    </source>
</evidence>
<keyword evidence="4 8" id="KW-0812">Transmembrane</keyword>
<sequence>MIDFRKLKNDIPLPIRLFLGKALLFFIVWKVIYSFFLYDSKVLDHPLTAHVGEASAKFLNNFTSMSGFVAINELSTKILDGEYVTYQASSIYHHEKRVLNIADACNGLELMVLYIGFIICMPSGIWRKIRYIIIGLILIDIINILRCAGLIYLGEYYNAYFDFAHHYLFKITVYAATFVMWIVFARKIRIKNEPVPVG</sequence>
<dbReference type="Proteomes" id="UP001597476">
    <property type="component" value="Unassembled WGS sequence"/>
</dbReference>
<evidence type="ECO:0000313" key="10">
    <source>
        <dbReference type="Proteomes" id="UP001597476"/>
    </source>
</evidence>
<evidence type="ECO:0000256" key="6">
    <source>
        <dbReference type="ARBA" id="ARBA00022989"/>
    </source>
</evidence>